<organism evidence="1 2">
    <name type="scientific">Paenibacillus aurantiacus</name>
    <dbReference type="NCBI Taxonomy" id="1936118"/>
    <lineage>
        <taxon>Bacteria</taxon>
        <taxon>Bacillati</taxon>
        <taxon>Bacillota</taxon>
        <taxon>Bacilli</taxon>
        <taxon>Bacillales</taxon>
        <taxon>Paenibacillaceae</taxon>
        <taxon>Paenibacillus</taxon>
    </lineage>
</organism>
<evidence type="ECO:0000313" key="2">
    <source>
        <dbReference type="Proteomes" id="UP001589747"/>
    </source>
</evidence>
<proteinExistence type="predicted"/>
<dbReference type="RefSeq" id="WP_377495272.1">
    <property type="nucleotide sequence ID" value="NZ_JBHMDO010000024.1"/>
</dbReference>
<evidence type="ECO:0000313" key="1">
    <source>
        <dbReference type="EMBL" id="MFB9327210.1"/>
    </source>
</evidence>
<name>A0ABV5KQN5_9BACL</name>
<accession>A0ABV5KQN5</accession>
<gene>
    <name evidence="1" type="ORF">ACFFSY_14880</name>
</gene>
<dbReference type="EMBL" id="JBHMDO010000024">
    <property type="protein sequence ID" value="MFB9327210.1"/>
    <property type="molecule type" value="Genomic_DNA"/>
</dbReference>
<reference evidence="1 2" key="1">
    <citation type="submission" date="2024-09" db="EMBL/GenBank/DDBJ databases">
        <authorList>
            <person name="Sun Q."/>
            <person name="Mori K."/>
        </authorList>
    </citation>
    <scope>NUCLEOTIDE SEQUENCE [LARGE SCALE GENOMIC DNA]</scope>
    <source>
        <strain evidence="1 2">TISTR 2452</strain>
    </source>
</reference>
<protein>
    <submittedName>
        <fullName evidence="1">Uncharacterized protein</fullName>
    </submittedName>
</protein>
<comment type="caution">
    <text evidence="1">The sequence shown here is derived from an EMBL/GenBank/DDBJ whole genome shotgun (WGS) entry which is preliminary data.</text>
</comment>
<sequence>MIERATLDTYDCFSFSSDIDVEGVRAVMHQSRKEQGVERSSRRLLQPDRREALIFSELEEDIEAASEWAVGGVAPRRGENGSV</sequence>
<keyword evidence="2" id="KW-1185">Reference proteome</keyword>
<dbReference type="Proteomes" id="UP001589747">
    <property type="component" value="Unassembled WGS sequence"/>
</dbReference>